<dbReference type="Proteomes" id="UP001525890">
    <property type="component" value="Unassembled WGS sequence"/>
</dbReference>
<dbReference type="InterPro" id="IPR050401">
    <property type="entry name" value="Cyclic_nucleotide_synthase"/>
</dbReference>
<dbReference type="Pfam" id="PF00072">
    <property type="entry name" value="Response_reg"/>
    <property type="match status" value="1"/>
</dbReference>
<dbReference type="InterPro" id="IPR011006">
    <property type="entry name" value="CheY-like_superfamily"/>
</dbReference>
<dbReference type="Gene3D" id="3.30.70.1230">
    <property type="entry name" value="Nucleotide cyclase"/>
    <property type="match status" value="1"/>
</dbReference>
<dbReference type="PROSITE" id="PS50112">
    <property type="entry name" value="PAS"/>
    <property type="match status" value="1"/>
</dbReference>
<evidence type="ECO:0000259" key="10">
    <source>
        <dbReference type="PROSITE" id="PS50110"/>
    </source>
</evidence>
<evidence type="ECO:0000256" key="3">
    <source>
        <dbReference type="ARBA" id="ARBA00022741"/>
    </source>
</evidence>
<feature type="modified residue" description="4-aspartylphosphate" evidence="7">
    <location>
        <position position="72"/>
    </location>
</feature>
<evidence type="ECO:0000256" key="9">
    <source>
        <dbReference type="SAM" id="Coils"/>
    </source>
</evidence>
<comment type="subcellular location">
    <subcellularLocation>
        <location evidence="1">Membrane</location>
    </subcellularLocation>
</comment>
<keyword evidence="15" id="KW-1185">Reference proteome</keyword>
<reference evidence="14 15" key="1">
    <citation type="journal article" date="2022" name="Front. Microbiol.">
        <title>High genomic differentiation and limited gene flow indicate recent cryptic speciation within the genus Laspinema (cyanobacteria).</title>
        <authorList>
            <person name="Stanojkovic A."/>
            <person name="Skoupy S."/>
            <person name="Skaloud P."/>
            <person name="Dvorak P."/>
        </authorList>
    </citation>
    <scope>NUCLEOTIDE SEQUENCE [LARGE SCALE GENOMIC DNA]</scope>
    <source>
        <strain evidence="14 15">D2a</strain>
    </source>
</reference>
<evidence type="ECO:0000259" key="12">
    <source>
        <dbReference type="PROSITE" id="PS50113"/>
    </source>
</evidence>
<dbReference type="SMART" id="SM00091">
    <property type="entry name" value="PAS"/>
    <property type="match status" value="2"/>
</dbReference>
<dbReference type="PROSITE" id="PS50110">
    <property type="entry name" value="RESPONSE_REGULATORY"/>
    <property type="match status" value="1"/>
</dbReference>
<dbReference type="CDD" id="cd19920">
    <property type="entry name" value="REC_PA4781-like"/>
    <property type="match status" value="1"/>
</dbReference>
<dbReference type="Pfam" id="PF08448">
    <property type="entry name" value="PAS_4"/>
    <property type="match status" value="1"/>
</dbReference>
<dbReference type="SMART" id="SM00086">
    <property type="entry name" value="PAC"/>
    <property type="match status" value="2"/>
</dbReference>
<dbReference type="Pfam" id="PF13426">
    <property type="entry name" value="PAS_9"/>
    <property type="match status" value="1"/>
</dbReference>
<organism evidence="14 15">
    <name type="scientific">Laspinema palackyanum D2a</name>
    <dbReference type="NCBI Taxonomy" id="2953684"/>
    <lineage>
        <taxon>Bacteria</taxon>
        <taxon>Bacillati</taxon>
        <taxon>Cyanobacteriota</taxon>
        <taxon>Cyanophyceae</taxon>
        <taxon>Oscillatoriophycideae</taxon>
        <taxon>Oscillatoriales</taxon>
        <taxon>Laspinemataceae</taxon>
        <taxon>Laspinema</taxon>
        <taxon>Laspinema palackyanum</taxon>
    </lineage>
</organism>
<dbReference type="InterPro" id="IPR001054">
    <property type="entry name" value="A/G_cyclase"/>
</dbReference>
<keyword evidence="3" id="KW-0547">Nucleotide-binding</keyword>
<name>A0ABT2MMK9_9CYAN</name>
<dbReference type="InterPro" id="IPR029787">
    <property type="entry name" value="Nucleotide_cyclase"/>
</dbReference>
<feature type="domain" description="PAS" evidence="11">
    <location>
        <begin position="302"/>
        <end position="370"/>
    </location>
</feature>
<evidence type="ECO:0000256" key="4">
    <source>
        <dbReference type="ARBA" id="ARBA00022989"/>
    </source>
</evidence>
<evidence type="ECO:0000259" key="13">
    <source>
        <dbReference type="PROSITE" id="PS50125"/>
    </source>
</evidence>
<dbReference type="InterPro" id="IPR001789">
    <property type="entry name" value="Sig_transdc_resp-reg_receiver"/>
</dbReference>
<keyword evidence="7" id="KW-0597">Phosphoprotein</keyword>
<keyword evidence="2" id="KW-0812">Transmembrane</keyword>
<feature type="coiled-coil region" evidence="9">
    <location>
        <begin position="285"/>
        <end position="312"/>
    </location>
</feature>
<dbReference type="SUPFAM" id="SSF55785">
    <property type="entry name" value="PYP-like sensor domain (PAS domain)"/>
    <property type="match status" value="2"/>
</dbReference>
<evidence type="ECO:0000256" key="7">
    <source>
        <dbReference type="PROSITE-ProRule" id="PRU00169"/>
    </source>
</evidence>
<dbReference type="NCBIfam" id="TIGR00229">
    <property type="entry name" value="sensory_box"/>
    <property type="match status" value="2"/>
</dbReference>
<keyword evidence="9" id="KW-0175">Coiled coil</keyword>
<evidence type="ECO:0000256" key="1">
    <source>
        <dbReference type="ARBA" id="ARBA00004370"/>
    </source>
</evidence>
<gene>
    <name evidence="14" type="ORF">NG799_02675</name>
</gene>
<dbReference type="PROSITE" id="PS50125">
    <property type="entry name" value="GUANYLATE_CYCLASE_2"/>
    <property type="match status" value="1"/>
</dbReference>
<dbReference type="InterPro" id="IPR013656">
    <property type="entry name" value="PAS_4"/>
</dbReference>
<evidence type="ECO:0000313" key="14">
    <source>
        <dbReference type="EMBL" id="MCT7965235.1"/>
    </source>
</evidence>
<evidence type="ECO:0000256" key="5">
    <source>
        <dbReference type="ARBA" id="ARBA00023136"/>
    </source>
</evidence>
<dbReference type="PROSITE" id="PS00452">
    <property type="entry name" value="GUANYLATE_CYCLASE_1"/>
    <property type="match status" value="1"/>
</dbReference>
<evidence type="ECO:0000256" key="8">
    <source>
        <dbReference type="RuleBase" id="RU000405"/>
    </source>
</evidence>
<dbReference type="Gene3D" id="3.40.50.2300">
    <property type="match status" value="1"/>
</dbReference>
<dbReference type="SUPFAM" id="SSF55073">
    <property type="entry name" value="Nucleotide cyclase"/>
    <property type="match status" value="1"/>
</dbReference>
<evidence type="ECO:0000256" key="6">
    <source>
        <dbReference type="ARBA" id="ARBA00023239"/>
    </source>
</evidence>
<dbReference type="PROSITE" id="PS50113">
    <property type="entry name" value="PAC"/>
    <property type="match status" value="1"/>
</dbReference>
<proteinExistence type="inferred from homology"/>
<comment type="caution">
    <text evidence="14">The sequence shown here is derived from an EMBL/GenBank/DDBJ whole genome shotgun (WGS) entry which is preliminary data.</text>
</comment>
<keyword evidence="6 8" id="KW-0456">Lyase</keyword>
<dbReference type="InterPro" id="IPR001610">
    <property type="entry name" value="PAC"/>
</dbReference>
<dbReference type="SMART" id="SM00448">
    <property type="entry name" value="REC"/>
    <property type="match status" value="1"/>
</dbReference>
<feature type="domain" description="Response regulatory" evidence="10">
    <location>
        <begin position="23"/>
        <end position="139"/>
    </location>
</feature>
<sequence length="640" mass="71939">MGEQGASEINRMNSQDNSGCKADILVVDDVPNNLKLLVNLLRRNNYNVRAVTNGSLALQFVELKQPDLIFLDIMMPEMDGYEVCQKLKDNPQTKDIPIIFLSALTEGFDKAKAFKSGGIDYISKPFQMEEILARLETHLSQRALQKQLQEKTQLLAHQNLQLQGEINERKLLEGKLRSAEEKMRAVFEAMTDIIALISISEGNIGNLDILPSNWMRLYQPDSDIVGQTIEQLFDPETAEIWLNIIGQVLESRETLHFDYCLKDRGQPMWFSAAVSPVREDTVIVVARDISDRKQAEEALKIAEERYHSIVENAIAGIFQSTVEGEYLSVNPALAKIYGYASGEELQQSLKDINTQLYVNPDRRQEFIEAIAAKNSVSGFESMVYCKDQSIIWISETARAVRDSNGNILYYEGIVSDITERKLAQEALKFQQDQTEALLLNILPQPIATRLQKGESPIADHFEEVSVIFADLVGFTEFAANRTPKKLLELLNKIFSRFDKLAKQHNLEKIKTIGDAYMVVGGLPVPCADAIFEVAQMALDMQGELAQLNQHTGQTFELRIGIHIGPAIAGVIGMSKFIYDLWGDTVNTASRMESSGLPGKIQVTEAVYERLKDRFEFEQRGLISVKGKGEMLTYWLSGKRG</sequence>
<evidence type="ECO:0000256" key="2">
    <source>
        <dbReference type="ARBA" id="ARBA00022692"/>
    </source>
</evidence>
<keyword evidence="5" id="KW-0472">Membrane</keyword>
<protein>
    <submittedName>
        <fullName evidence="14">Response regulator</fullName>
    </submittedName>
</protein>
<dbReference type="EMBL" id="JAMXFF010000002">
    <property type="protein sequence ID" value="MCT7965235.1"/>
    <property type="molecule type" value="Genomic_DNA"/>
</dbReference>
<dbReference type="PANTHER" id="PTHR11920">
    <property type="entry name" value="GUANYLYL CYCLASE"/>
    <property type="match status" value="1"/>
</dbReference>
<comment type="similarity">
    <text evidence="8">Belongs to the adenylyl cyclase class-4/guanylyl cyclase family.</text>
</comment>
<dbReference type="SMART" id="SM00044">
    <property type="entry name" value="CYCc"/>
    <property type="match status" value="1"/>
</dbReference>
<dbReference type="InterPro" id="IPR000014">
    <property type="entry name" value="PAS"/>
</dbReference>
<feature type="domain" description="PAC" evidence="12">
    <location>
        <begin position="377"/>
        <end position="429"/>
    </location>
</feature>
<evidence type="ECO:0000259" key="11">
    <source>
        <dbReference type="PROSITE" id="PS50112"/>
    </source>
</evidence>
<dbReference type="Pfam" id="PF00211">
    <property type="entry name" value="Guanylate_cyc"/>
    <property type="match status" value="1"/>
</dbReference>
<dbReference type="CDD" id="cd00130">
    <property type="entry name" value="PAS"/>
    <property type="match status" value="1"/>
</dbReference>
<dbReference type="InterPro" id="IPR035965">
    <property type="entry name" value="PAS-like_dom_sf"/>
</dbReference>
<accession>A0ABT2MMK9</accession>
<dbReference type="Gene3D" id="3.30.450.20">
    <property type="entry name" value="PAS domain"/>
    <property type="match status" value="2"/>
</dbReference>
<dbReference type="PANTHER" id="PTHR11920:SF335">
    <property type="entry name" value="GUANYLATE CYCLASE"/>
    <property type="match status" value="1"/>
</dbReference>
<feature type="domain" description="Guanylate cyclase" evidence="13">
    <location>
        <begin position="465"/>
        <end position="592"/>
    </location>
</feature>
<dbReference type="InterPro" id="IPR018297">
    <property type="entry name" value="A/G_cyclase_CS"/>
</dbReference>
<dbReference type="CDD" id="cd07302">
    <property type="entry name" value="CHD"/>
    <property type="match status" value="1"/>
</dbReference>
<dbReference type="SUPFAM" id="SSF52172">
    <property type="entry name" value="CheY-like"/>
    <property type="match status" value="1"/>
</dbReference>
<evidence type="ECO:0000313" key="15">
    <source>
        <dbReference type="Proteomes" id="UP001525890"/>
    </source>
</evidence>
<keyword evidence="4" id="KW-1133">Transmembrane helix</keyword>
<dbReference type="InterPro" id="IPR000700">
    <property type="entry name" value="PAS-assoc_C"/>
</dbReference>